<accession>A0A0P1B7K7</accession>
<reference evidence="2" key="1">
    <citation type="submission" date="2014-09" db="EMBL/GenBank/DDBJ databases">
        <authorList>
            <person name="Sharma Rahul"/>
            <person name="Thines Marco"/>
        </authorList>
    </citation>
    <scope>NUCLEOTIDE SEQUENCE [LARGE SCALE GENOMIC DNA]</scope>
</reference>
<protein>
    <submittedName>
        <fullName evidence="1">Uncharacterized protein</fullName>
    </submittedName>
</protein>
<dbReference type="GeneID" id="36403119"/>
<evidence type="ECO:0000313" key="1">
    <source>
        <dbReference type="EMBL" id="CEG50348.1"/>
    </source>
</evidence>
<dbReference type="OMA" id="ACVEEWE"/>
<keyword evidence="2" id="KW-1185">Reference proteome</keyword>
<proteinExistence type="predicted"/>
<dbReference type="Proteomes" id="UP000054928">
    <property type="component" value="Unassembled WGS sequence"/>
</dbReference>
<evidence type="ECO:0000313" key="2">
    <source>
        <dbReference type="Proteomes" id="UP000054928"/>
    </source>
</evidence>
<name>A0A0P1B7K7_PLAHL</name>
<dbReference type="EMBL" id="CCYD01003105">
    <property type="protein sequence ID" value="CEG50348.1"/>
    <property type="molecule type" value="Genomic_DNA"/>
</dbReference>
<sequence length="75" mass="8465">MMNKECISCKRDDDTKHQSAVKNIGCEASYLCVDACMKLNNGRVSACTEEWEEFRKCFEQGKAASESGAKNQRDH</sequence>
<dbReference type="AlphaFoldDB" id="A0A0P1B7K7"/>
<dbReference type="RefSeq" id="XP_024586717.1">
    <property type="nucleotide sequence ID" value="XM_024721638.1"/>
</dbReference>
<dbReference type="OrthoDB" id="88434at2759"/>
<organism evidence="1 2">
    <name type="scientific">Plasmopara halstedii</name>
    <name type="common">Downy mildew of sunflower</name>
    <dbReference type="NCBI Taxonomy" id="4781"/>
    <lineage>
        <taxon>Eukaryota</taxon>
        <taxon>Sar</taxon>
        <taxon>Stramenopiles</taxon>
        <taxon>Oomycota</taxon>
        <taxon>Peronosporomycetes</taxon>
        <taxon>Peronosporales</taxon>
        <taxon>Peronosporaceae</taxon>
        <taxon>Plasmopara</taxon>
    </lineage>
</organism>